<dbReference type="PANTHER" id="PTHR33480">
    <property type="entry name" value="SET DOMAIN-CONTAINING PROTEIN-RELATED"/>
    <property type="match status" value="1"/>
</dbReference>
<evidence type="ECO:0000313" key="3">
    <source>
        <dbReference type="Proteomes" id="UP000504618"/>
    </source>
</evidence>
<accession>A0A6J1Q307</accession>
<sequence length="744" mass="85932">DEGNKSNITSNSKSSDSFYIPNSDASEESNIEDKRTSETSTKNGNKDLSKTSNNTTLETSIPLGHSAPDDTNMFVQSVGRRCKKDFCVYCRTEQTKLSYHLIRIHKDEKEVKEIIYLPKGQSKRRILINEIRKKGQYLFNTNSDINTGELKVMRRPNSEKNKNATDFSICPQCKSNYSKSALRHHYRRCTKKNSTDHKAILSKSRRISCRIHESASKILRDRVFPTMKDDSVSKVIRYDELAIDYGNKLCEKYHDPHFYDMIRQKLRQIGCLFLEIKNQNDKIDDLFTIFVPDNYDNCLKAVRNLAGLNESGTGFKTPSLATSLGTLLKQLCKRCITIMIKRRDKIRRKLAEEFLSLLTEDYAFSIARTAVETQLRKKRHSTVLLPTKDDIKKLETYLSDRMKTAYDSLKEKFSVIAWEALAEGCLLSIQLFNRRRPGEIERALIEDFQNYQEVNKNTIGAAYVSLSNDEKKAAEKYVRFTMRGKLGRTVPVLLHKQMLDNLKLLLSYRKTANVHSNNPYLFGVPGTLKGDYRYLRACDLMRRYSEECGAPNPDRLRGTNLRKHIATMCTNLNLRDHEISDLANFMGHADKIHKEHYRQPILSREIFHVSKLLEVVHGKDSDEEIDVEESDLPNVSSHSLDCEESNVSEYSTDKNKSLSSPSQVNHKDKKKRSTSPFGKCVRRRWTEEEQNITRATFKHHITSGIQPSFKEIQKMKDENPHVFANRSCATIKAWINNQMKKKKK</sequence>
<dbReference type="InterPro" id="IPR011010">
    <property type="entry name" value="DNA_brk_join_enz"/>
</dbReference>
<dbReference type="GO" id="GO:0015074">
    <property type="term" value="P:DNA integration"/>
    <property type="evidence" value="ECO:0007669"/>
    <property type="project" value="InterPro"/>
</dbReference>
<gene>
    <name evidence="4" type="primary">LOC112456803</name>
</gene>
<feature type="non-terminal residue" evidence="4">
    <location>
        <position position="1"/>
    </location>
</feature>
<feature type="compositionally biased region" description="Polar residues" evidence="2">
    <location>
        <begin position="633"/>
        <end position="650"/>
    </location>
</feature>
<feature type="region of interest" description="Disordered" evidence="2">
    <location>
        <begin position="623"/>
        <end position="679"/>
    </location>
</feature>
<organism evidence="3 4">
    <name type="scientific">Temnothorax curvispinosus</name>
    <dbReference type="NCBI Taxonomy" id="300111"/>
    <lineage>
        <taxon>Eukaryota</taxon>
        <taxon>Metazoa</taxon>
        <taxon>Ecdysozoa</taxon>
        <taxon>Arthropoda</taxon>
        <taxon>Hexapoda</taxon>
        <taxon>Insecta</taxon>
        <taxon>Pterygota</taxon>
        <taxon>Neoptera</taxon>
        <taxon>Endopterygota</taxon>
        <taxon>Hymenoptera</taxon>
        <taxon>Apocrita</taxon>
        <taxon>Aculeata</taxon>
        <taxon>Formicoidea</taxon>
        <taxon>Formicidae</taxon>
        <taxon>Myrmicinae</taxon>
        <taxon>Temnothorax</taxon>
    </lineage>
</organism>
<dbReference type="AlphaFoldDB" id="A0A6J1Q307"/>
<reference evidence="4" key="1">
    <citation type="submission" date="2025-08" db="UniProtKB">
        <authorList>
            <consortium name="RefSeq"/>
        </authorList>
    </citation>
    <scope>IDENTIFICATION</scope>
    <source>
        <tissue evidence="4">Whole body</tissue>
    </source>
</reference>
<evidence type="ECO:0000313" key="4">
    <source>
        <dbReference type="RefSeq" id="XP_024875325.1"/>
    </source>
</evidence>
<dbReference type="GO" id="GO:0003677">
    <property type="term" value="F:DNA binding"/>
    <property type="evidence" value="ECO:0007669"/>
    <property type="project" value="InterPro"/>
</dbReference>
<dbReference type="SUPFAM" id="SSF56349">
    <property type="entry name" value="DNA breaking-rejoining enzymes"/>
    <property type="match status" value="1"/>
</dbReference>
<evidence type="ECO:0000256" key="1">
    <source>
        <dbReference type="ARBA" id="ARBA00023172"/>
    </source>
</evidence>
<feature type="compositionally biased region" description="Polar residues" evidence="2">
    <location>
        <begin position="50"/>
        <end position="59"/>
    </location>
</feature>
<dbReference type="RefSeq" id="XP_024875325.1">
    <property type="nucleotide sequence ID" value="XM_025019557.1"/>
</dbReference>
<dbReference type="Gene3D" id="1.10.443.10">
    <property type="entry name" value="Intergrase catalytic core"/>
    <property type="match status" value="1"/>
</dbReference>
<dbReference type="OrthoDB" id="7691871at2759"/>
<proteinExistence type="predicted"/>
<feature type="compositionally biased region" description="Low complexity" evidence="2">
    <location>
        <begin position="1"/>
        <end position="17"/>
    </location>
</feature>
<keyword evidence="1" id="KW-0233">DNA recombination</keyword>
<keyword evidence="3" id="KW-1185">Reference proteome</keyword>
<protein>
    <submittedName>
        <fullName evidence="4">Uncharacterized protein LOC112456803</fullName>
    </submittedName>
</protein>
<dbReference type="GO" id="GO:0006310">
    <property type="term" value="P:DNA recombination"/>
    <property type="evidence" value="ECO:0007669"/>
    <property type="project" value="UniProtKB-KW"/>
</dbReference>
<feature type="region of interest" description="Disordered" evidence="2">
    <location>
        <begin position="1"/>
        <end position="70"/>
    </location>
</feature>
<name>A0A6J1Q307_9HYME</name>
<dbReference type="Proteomes" id="UP000504618">
    <property type="component" value="Unplaced"/>
</dbReference>
<dbReference type="InterPro" id="IPR013762">
    <property type="entry name" value="Integrase-like_cat_sf"/>
</dbReference>
<dbReference type="GeneID" id="112456803"/>
<dbReference type="PANTHER" id="PTHR33480:SF1">
    <property type="entry name" value="TYR RECOMBINASE DOMAIN-CONTAINING PROTEIN"/>
    <property type="match status" value="1"/>
</dbReference>
<evidence type="ECO:0000256" key="2">
    <source>
        <dbReference type="SAM" id="MobiDB-lite"/>
    </source>
</evidence>